<feature type="domain" description="Chromo" evidence="1">
    <location>
        <begin position="87"/>
        <end position="151"/>
    </location>
</feature>
<dbReference type="Pfam" id="PF24626">
    <property type="entry name" value="SH3_Tf2-1"/>
    <property type="match status" value="1"/>
</dbReference>
<evidence type="ECO:0000313" key="2">
    <source>
        <dbReference type="EMBL" id="GKV21557.1"/>
    </source>
</evidence>
<evidence type="ECO:0000259" key="1">
    <source>
        <dbReference type="PROSITE" id="PS50013"/>
    </source>
</evidence>
<proteinExistence type="predicted"/>
<organism evidence="2 3">
    <name type="scientific">Rubroshorea leprosula</name>
    <dbReference type="NCBI Taxonomy" id="152421"/>
    <lineage>
        <taxon>Eukaryota</taxon>
        <taxon>Viridiplantae</taxon>
        <taxon>Streptophyta</taxon>
        <taxon>Embryophyta</taxon>
        <taxon>Tracheophyta</taxon>
        <taxon>Spermatophyta</taxon>
        <taxon>Magnoliopsida</taxon>
        <taxon>eudicotyledons</taxon>
        <taxon>Gunneridae</taxon>
        <taxon>Pentapetalae</taxon>
        <taxon>rosids</taxon>
        <taxon>malvids</taxon>
        <taxon>Malvales</taxon>
        <taxon>Dipterocarpaceae</taxon>
        <taxon>Rubroshorea</taxon>
    </lineage>
</organism>
<reference evidence="2 3" key="1">
    <citation type="journal article" date="2021" name="Commun. Biol.">
        <title>The genome of Shorea leprosula (Dipterocarpaceae) highlights the ecological relevance of drought in aseasonal tropical rainforests.</title>
        <authorList>
            <person name="Ng K.K.S."/>
            <person name="Kobayashi M.J."/>
            <person name="Fawcett J.A."/>
            <person name="Hatakeyama M."/>
            <person name="Paape T."/>
            <person name="Ng C.H."/>
            <person name="Ang C.C."/>
            <person name="Tnah L.H."/>
            <person name="Lee C.T."/>
            <person name="Nishiyama T."/>
            <person name="Sese J."/>
            <person name="O'Brien M.J."/>
            <person name="Copetti D."/>
            <person name="Mohd Noor M.I."/>
            <person name="Ong R.C."/>
            <person name="Putra M."/>
            <person name="Sireger I.Z."/>
            <person name="Indrioko S."/>
            <person name="Kosugi Y."/>
            <person name="Izuno A."/>
            <person name="Isagi Y."/>
            <person name="Lee S.L."/>
            <person name="Shimizu K.K."/>
        </authorList>
    </citation>
    <scope>NUCLEOTIDE SEQUENCE [LARGE SCALE GENOMIC DNA]</scope>
    <source>
        <strain evidence="2">214</strain>
    </source>
</reference>
<gene>
    <name evidence="2" type="ORF">SLEP1_g31527</name>
</gene>
<dbReference type="SMART" id="SM00298">
    <property type="entry name" value="CHROMO"/>
    <property type="match status" value="1"/>
</dbReference>
<keyword evidence="3" id="KW-1185">Reference proteome</keyword>
<sequence length="195" mass="22600">MEGDMVMVRIRPKRYRRRSNKKLHSRCAEPYKIIKKIISNAYVLDLLDDMGINNIFNIGDLTSYNGHDDNTSNITSADLPFSPPIKEEIEDVLDHGIVSTREGGYQRFLVKWKGCSLSNCTWIIEEEFQQLNSTLYDEFHASNSTGSSFFKQGRDDRARWKQPPKVYKRQAKVGSKAHALVWHMANDEKLSWELN</sequence>
<protein>
    <recommendedName>
        <fullName evidence="1">Chromo domain-containing protein</fullName>
    </recommendedName>
</protein>
<dbReference type="Gene3D" id="2.40.50.40">
    <property type="match status" value="1"/>
</dbReference>
<dbReference type="CDD" id="cd00024">
    <property type="entry name" value="CD_CSD"/>
    <property type="match status" value="1"/>
</dbReference>
<name>A0AAV5K9Z5_9ROSI</name>
<dbReference type="SUPFAM" id="SSF54160">
    <property type="entry name" value="Chromo domain-like"/>
    <property type="match status" value="1"/>
</dbReference>
<dbReference type="EMBL" id="BPVZ01000058">
    <property type="protein sequence ID" value="GKV21557.1"/>
    <property type="molecule type" value="Genomic_DNA"/>
</dbReference>
<dbReference type="InterPro" id="IPR000953">
    <property type="entry name" value="Chromo/chromo_shadow_dom"/>
</dbReference>
<dbReference type="Proteomes" id="UP001054252">
    <property type="component" value="Unassembled WGS sequence"/>
</dbReference>
<dbReference type="InterPro" id="IPR016197">
    <property type="entry name" value="Chromo-like_dom_sf"/>
</dbReference>
<accession>A0AAV5K9Z5</accession>
<dbReference type="AlphaFoldDB" id="A0AAV5K9Z5"/>
<dbReference type="InterPro" id="IPR056924">
    <property type="entry name" value="SH3_Tf2-1"/>
</dbReference>
<dbReference type="PROSITE" id="PS50013">
    <property type="entry name" value="CHROMO_2"/>
    <property type="match status" value="1"/>
</dbReference>
<comment type="caution">
    <text evidence="2">The sequence shown here is derived from an EMBL/GenBank/DDBJ whole genome shotgun (WGS) entry which is preliminary data.</text>
</comment>
<dbReference type="InterPro" id="IPR023780">
    <property type="entry name" value="Chromo_domain"/>
</dbReference>
<dbReference type="Pfam" id="PF00385">
    <property type="entry name" value="Chromo"/>
    <property type="match status" value="1"/>
</dbReference>
<evidence type="ECO:0000313" key="3">
    <source>
        <dbReference type="Proteomes" id="UP001054252"/>
    </source>
</evidence>